<evidence type="ECO:0000313" key="3">
    <source>
        <dbReference type="Proteomes" id="UP000229378"/>
    </source>
</evidence>
<feature type="transmembrane region" description="Helical" evidence="1">
    <location>
        <begin position="116"/>
        <end position="140"/>
    </location>
</feature>
<name>A0A2G4U4R2_YERBE</name>
<dbReference type="AlphaFoldDB" id="A0A2G4U4R2"/>
<dbReference type="RefSeq" id="WP_099460455.1">
    <property type="nucleotide sequence ID" value="NZ_JAUEHW010000009.1"/>
</dbReference>
<evidence type="ECO:0000313" key="2">
    <source>
        <dbReference type="EMBL" id="PHZ28242.1"/>
    </source>
</evidence>
<gene>
    <name evidence="2" type="ORF">CS533_05820</name>
</gene>
<keyword evidence="1" id="KW-0812">Transmembrane</keyword>
<proteinExistence type="predicted"/>
<keyword evidence="1" id="KW-1133">Transmembrane helix</keyword>
<comment type="caution">
    <text evidence="2">The sequence shown here is derived from an EMBL/GenBank/DDBJ whole genome shotgun (WGS) entry which is preliminary data.</text>
</comment>
<dbReference type="InterPro" id="IPR025320">
    <property type="entry name" value="DUF4225"/>
</dbReference>
<dbReference type="Proteomes" id="UP000229378">
    <property type="component" value="Unassembled WGS sequence"/>
</dbReference>
<feature type="transmembrane region" description="Helical" evidence="1">
    <location>
        <begin position="201"/>
        <end position="221"/>
    </location>
</feature>
<sequence length="273" mass="30187">MDATLLSRMRSGGRITSWSETMVNLEARKLINIANTLSASHLSDSLTRINFIQEIKEVVEQQFAAARRATSDEECMTCIQNLRVETENLQAQDQMLRLKTAKLYAKVEFVRENNKIVGYVISAVHIVVSGAALFGGFIMISTMNPVGVLAGATLIVDGFNGISKEIINHSSYGENSPSQGIFADGAMEIAQFMGFRPESGLAFYNATTLGASVYSIFGLAIKPGAWRLFRWIPRDYYRKVETISRPKLTMKIVGYGVKAKVIFDLLSTNDPSH</sequence>
<accession>A0A2G4U4R2</accession>
<keyword evidence="1" id="KW-0472">Membrane</keyword>
<dbReference type="Pfam" id="PF13988">
    <property type="entry name" value="DUF4225"/>
    <property type="match status" value="1"/>
</dbReference>
<protein>
    <recommendedName>
        <fullName evidence="4">DUF4225 domain-containing protein</fullName>
    </recommendedName>
</protein>
<evidence type="ECO:0008006" key="4">
    <source>
        <dbReference type="Google" id="ProtNLM"/>
    </source>
</evidence>
<organism evidence="2 3">
    <name type="scientific">Yersinia bercovieri</name>
    <dbReference type="NCBI Taxonomy" id="634"/>
    <lineage>
        <taxon>Bacteria</taxon>
        <taxon>Pseudomonadati</taxon>
        <taxon>Pseudomonadota</taxon>
        <taxon>Gammaproteobacteria</taxon>
        <taxon>Enterobacterales</taxon>
        <taxon>Yersiniaceae</taxon>
        <taxon>Yersinia</taxon>
    </lineage>
</organism>
<dbReference type="EMBL" id="PEHN01000004">
    <property type="protein sequence ID" value="PHZ28242.1"/>
    <property type="molecule type" value="Genomic_DNA"/>
</dbReference>
<evidence type="ECO:0000256" key="1">
    <source>
        <dbReference type="SAM" id="Phobius"/>
    </source>
</evidence>
<reference evidence="2 3" key="1">
    <citation type="submission" date="2017-10" db="EMBL/GenBank/DDBJ databases">
        <authorList>
            <person name="Banno H."/>
            <person name="Chua N.-H."/>
        </authorList>
    </citation>
    <scope>NUCLEOTIDE SEQUENCE [LARGE SCALE GENOMIC DNA]</scope>
    <source>
        <strain evidence="2 3">SCPM-O-B-7607</strain>
    </source>
</reference>